<feature type="domain" description="J" evidence="2">
    <location>
        <begin position="140"/>
        <end position="194"/>
    </location>
</feature>
<evidence type="ECO:0000259" key="2">
    <source>
        <dbReference type="SMART" id="SM00271"/>
    </source>
</evidence>
<evidence type="ECO:0000256" key="1">
    <source>
        <dbReference type="SAM" id="SignalP"/>
    </source>
</evidence>
<dbReference type="SMART" id="SM00271">
    <property type="entry name" value="DnaJ"/>
    <property type="match status" value="1"/>
</dbReference>
<evidence type="ECO:0000313" key="4">
    <source>
        <dbReference type="Proteomes" id="UP000789595"/>
    </source>
</evidence>
<name>A0A8J2SVE8_9STRA</name>
<accession>A0A8J2SVE8</accession>
<dbReference type="CDD" id="cd06257">
    <property type="entry name" value="DnaJ"/>
    <property type="match status" value="1"/>
</dbReference>
<dbReference type="SUPFAM" id="SSF46565">
    <property type="entry name" value="Chaperone J-domain"/>
    <property type="match status" value="1"/>
</dbReference>
<dbReference type="Proteomes" id="UP000789595">
    <property type="component" value="Unassembled WGS sequence"/>
</dbReference>
<feature type="chain" id="PRO_5035234522" description="J domain-containing protein" evidence="1">
    <location>
        <begin position="16"/>
        <end position="199"/>
    </location>
</feature>
<keyword evidence="1" id="KW-0732">Signal</keyword>
<dbReference type="Gene3D" id="1.10.287.110">
    <property type="entry name" value="DnaJ domain"/>
    <property type="match status" value="1"/>
</dbReference>
<sequence length="199" mass="20476">MRRIAWLLALRAAGAQDHPCDLTPATVARINDWILNGNDPGNNAFEALHCAAVTTVGTAVGGLGGGAAGALLGGRASARVATALCGNGTTACHGVTEGATRLVGGLLGYVIGAATGAEASHRYFGRGSFFGSPSRTAAIRECAELFGVEETADVSVIDRAYKARTLKDHPDKGGSNEAMARLNVCRAVLRANASKRWEL</sequence>
<proteinExistence type="predicted"/>
<organism evidence="3 4">
    <name type="scientific">Pelagomonas calceolata</name>
    <dbReference type="NCBI Taxonomy" id="35677"/>
    <lineage>
        <taxon>Eukaryota</taxon>
        <taxon>Sar</taxon>
        <taxon>Stramenopiles</taxon>
        <taxon>Ochrophyta</taxon>
        <taxon>Pelagophyceae</taxon>
        <taxon>Pelagomonadales</taxon>
        <taxon>Pelagomonadaceae</taxon>
        <taxon>Pelagomonas</taxon>
    </lineage>
</organism>
<gene>
    <name evidence="3" type="ORF">PECAL_5P01650</name>
</gene>
<dbReference type="AlphaFoldDB" id="A0A8J2SVE8"/>
<dbReference type="EMBL" id="CAKKNE010000005">
    <property type="protein sequence ID" value="CAH0375631.1"/>
    <property type="molecule type" value="Genomic_DNA"/>
</dbReference>
<comment type="caution">
    <text evidence="3">The sequence shown here is derived from an EMBL/GenBank/DDBJ whole genome shotgun (WGS) entry which is preliminary data.</text>
</comment>
<keyword evidence="4" id="KW-1185">Reference proteome</keyword>
<dbReference type="OrthoDB" id="10250354at2759"/>
<reference evidence="3" key="1">
    <citation type="submission" date="2021-11" db="EMBL/GenBank/DDBJ databases">
        <authorList>
            <consortium name="Genoscope - CEA"/>
            <person name="William W."/>
        </authorList>
    </citation>
    <scope>NUCLEOTIDE SEQUENCE</scope>
</reference>
<protein>
    <recommendedName>
        <fullName evidence="2">J domain-containing protein</fullName>
    </recommendedName>
</protein>
<feature type="signal peptide" evidence="1">
    <location>
        <begin position="1"/>
        <end position="15"/>
    </location>
</feature>
<dbReference type="InterPro" id="IPR036869">
    <property type="entry name" value="J_dom_sf"/>
</dbReference>
<dbReference type="InterPro" id="IPR001623">
    <property type="entry name" value="DnaJ_domain"/>
</dbReference>
<evidence type="ECO:0000313" key="3">
    <source>
        <dbReference type="EMBL" id="CAH0375631.1"/>
    </source>
</evidence>